<evidence type="ECO:0000313" key="3">
    <source>
        <dbReference type="Proteomes" id="UP000662986"/>
    </source>
</evidence>
<keyword evidence="3" id="KW-1185">Reference proteome</keyword>
<organism evidence="2 3">
    <name type="scientific">Rhodococcus pseudokoreensis</name>
    <dbReference type="NCBI Taxonomy" id="2811421"/>
    <lineage>
        <taxon>Bacteria</taxon>
        <taxon>Bacillati</taxon>
        <taxon>Actinomycetota</taxon>
        <taxon>Actinomycetes</taxon>
        <taxon>Mycobacteriales</taxon>
        <taxon>Nocardiaceae</taxon>
        <taxon>Rhodococcus</taxon>
    </lineage>
</organism>
<evidence type="ECO:0008006" key="4">
    <source>
        <dbReference type="Google" id="ProtNLM"/>
    </source>
</evidence>
<evidence type="ECO:0000256" key="1">
    <source>
        <dbReference type="SAM" id="MobiDB-lite"/>
    </source>
</evidence>
<reference evidence="2 3" key="1">
    <citation type="journal article" date="2021" name="Microbiol. Resour. Announc.">
        <title>Complete Genome Sequences of Two Rhodococcus sp. Strains with Large and Linear Chromosomes, Isolated from Apple Rhizosphere.</title>
        <authorList>
            <person name="Benning S."/>
            <person name="Brugnone N."/>
            <person name="Siani R."/>
            <person name="Kublik S."/>
            <person name="Schloter M."/>
            <person name="Rad V."/>
        </authorList>
    </citation>
    <scope>NUCLEOTIDE SEQUENCE [LARGE SCALE GENOMIC DNA]</scope>
    <source>
        <strain evidence="2 3">R79</strain>
    </source>
</reference>
<dbReference type="RefSeq" id="WP_206005455.1">
    <property type="nucleotide sequence ID" value="NZ_CP070619.1"/>
</dbReference>
<dbReference type="EMBL" id="CP070619">
    <property type="protein sequence ID" value="QSE88919.1"/>
    <property type="molecule type" value="Genomic_DNA"/>
</dbReference>
<name>A0A974W0C0_9NOCA</name>
<dbReference type="Proteomes" id="UP000662986">
    <property type="component" value="Chromosome"/>
</dbReference>
<feature type="compositionally biased region" description="Basic and acidic residues" evidence="1">
    <location>
        <begin position="147"/>
        <end position="169"/>
    </location>
</feature>
<accession>A0A974W0C0</accession>
<gene>
    <name evidence="2" type="ORF">JWS13_10025</name>
</gene>
<dbReference type="Pfam" id="PF13730">
    <property type="entry name" value="HTH_36"/>
    <property type="match status" value="1"/>
</dbReference>
<protein>
    <recommendedName>
        <fullName evidence="4">Helix-turn-helix domain-containing protein</fullName>
    </recommendedName>
</protein>
<proteinExistence type="predicted"/>
<evidence type="ECO:0000313" key="2">
    <source>
        <dbReference type="EMBL" id="QSE88919.1"/>
    </source>
</evidence>
<feature type="region of interest" description="Disordered" evidence="1">
    <location>
        <begin position="91"/>
        <end position="199"/>
    </location>
</feature>
<sequence length="264" mass="28729">MTASTTGDFSKLKWLKRTDGHKFTLSEFRVLISLFNHSGSQGKKSHPGIELMMRETGLSKGVVSAAVTSLKERGWVHETFRGSGYSKKASQFDLIPDAPNPDYAASHSSGHSEPCEDHSSDSQCHSSESDPVIVTATRNPSDPGSDPEIRSWRDESPGDSPSDHARSQEATKGSESFPMGEESHGDPEAPEGVDPEEAARIAADLTKTLFHSDPWARNPLDPVVERPRFKIPEGIDIEDEAALAAAGFKRVMDPFAEDWCVVPA</sequence>
<reference evidence="2 3" key="2">
    <citation type="journal article" date="2022" name="Arch. Microbiol.">
        <title>Rhodococcus pseudokoreensis sp. nov. isolated from the rhizosphere of young M26 apple rootstocks.</title>
        <authorList>
            <person name="Kampfer P."/>
            <person name="Glaeser S.P."/>
            <person name="Blom J."/>
            <person name="Wolf J."/>
            <person name="Benning S."/>
            <person name="Schloter M."/>
            <person name="Neumann-Schaal M."/>
        </authorList>
    </citation>
    <scope>NUCLEOTIDE SEQUENCE [LARGE SCALE GENOMIC DNA]</scope>
    <source>
        <strain evidence="2 3">R79</strain>
    </source>
</reference>